<feature type="signal peptide" evidence="1">
    <location>
        <begin position="1"/>
        <end position="18"/>
    </location>
</feature>
<accession>A0A1L9R5D4</accession>
<dbReference type="RefSeq" id="XP_040683797.1">
    <property type="nucleotide sequence ID" value="XM_040831554.1"/>
</dbReference>
<protein>
    <submittedName>
        <fullName evidence="2">Uncharacterized protein</fullName>
    </submittedName>
</protein>
<organism evidence="2 3">
    <name type="scientific">Aspergillus wentii DTO 134E9</name>
    <dbReference type="NCBI Taxonomy" id="1073089"/>
    <lineage>
        <taxon>Eukaryota</taxon>
        <taxon>Fungi</taxon>
        <taxon>Dikarya</taxon>
        <taxon>Ascomycota</taxon>
        <taxon>Pezizomycotina</taxon>
        <taxon>Eurotiomycetes</taxon>
        <taxon>Eurotiomycetidae</taxon>
        <taxon>Eurotiales</taxon>
        <taxon>Aspergillaceae</taxon>
        <taxon>Aspergillus</taxon>
        <taxon>Aspergillus subgen. Cremei</taxon>
    </lineage>
</organism>
<name>A0A1L9R5D4_ASPWE</name>
<keyword evidence="3" id="KW-1185">Reference proteome</keyword>
<dbReference type="VEuPathDB" id="FungiDB:ASPWEDRAFT_176799"/>
<feature type="chain" id="PRO_5012815343" evidence="1">
    <location>
        <begin position="19"/>
        <end position="92"/>
    </location>
</feature>
<dbReference type="Proteomes" id="UP000184383">
    <property type="component" value="Unassembled WGS sequence"/>
</dbReference>
<gene>
    <name evidence="2" type="ORF">ASPWEDRAFT_176799</name>
</gene>
<dbReference type="EMBL" id="KV878217">
    <property type="protein sequence ID" value="OJJ30120.1"/>
    <property type="molecule type" value="Genomic_DNA"/>
</dbReference>
<proteinExistence type="predicted"/>
<evidence type="ECO:0000313" key="3">
    <source>
        <dbReference type="Proteomes" id="UP000184383"/>
    </source>
</evidence>
<sequence length="92" mass="9441">MQFTTLFFTLMASTMVMALPTEEVGTGTASAQVECPSGWVQCGECNGTSCKVAGTDRKCETGSCTKQSGAGDGTICGSSNPFDISMHCPGKA</sequence>
<keyword evidence="1" id="KW-0732">Signal</keyword>
<dbReference type="GeneID" id="63747402"/>
<reference evidence="3" key="1">
    <citation type="journal article" date="2017" name="Genome Biol.">
        <title>Comparative genomics reveals high biological diversity and specific adaptations in the industrially and medically important fungal genus Aspergillus.</title>
        <authorList>
            <person name="de Vries R.P."/>
            <person name="Riley R."/>
            <person name="Wiebenga A."/>
            <person name="Aguilar-Osorio G."/>
            <person name="Amillis S."/>
            <person name="Uchima C.A."/>
            <person name="Anderluh G."/>
            <person name="Asadollahi M."/>
            <person name="Askin M."/>
            <person name="Barry K."/>
            <person name="Battaglia E."/>
            <person name="Bayram O."/>
            <person name="Benocci T."/>
            <person name="Braus-Stromeyer S.A."/>
            <person name="Caldana C."/>
            <person name="Canovas D."/>
            <person name="Cerqueira G.C."/>
            <person name="Chen F."/>
            <person name="Chen W."/>
            <person name="Choi C."/>
            <person name="Clum A."/>
            <person name="Dos Santos R.A."/>
            <person name="Damasio A.R."/>
            <person name="Diallinas G."/>
            <person name="Emri T."/>
            <person name="Fekete E."/>
            <person name="Flipphi M."/>
            <person name="Freyberg S."/>
            <person name="Gallo A."/>
            <person name="Gournas C."/>
            <person name="Habgood R."/>
            <person name="Hainaut M."/>
            <person name="Harispe M.L."/>
            <person name="Henrissat B."/>
            <person name="Hilden K.S."/>
            <person name="Hope R."/>
            <person name="Hossain A."/>
            <person name="Karabika E."/>
            <person name="Karaffa L."/>
            <person name="Karanyi Z."/>
            <person name="Krasevec N."/>
            <person name="Kuo A."/>
            <person name="Kusch H."/>
            <person name="LaButti K."/>
            <person name="Lagendijk E.L."/>
            <person name="Lapidus A."/>
            <person name="Levasseur A."/>
            <person name="Lindquist E."/>
            <person name="Lipzen A."/>
            <person name="Logrieco A.F."/>
            <person name="MacCabe A."/>
            <person name="Maekelae M.R."/>
            <person name="Malavazi I."/>
            <person name="Melin P."/>
            <person name="Meyer V."/>
            <person name="Mielnichuk N."/>
            <person name="Miskei M."/>
            <person name="Molnar A.P."/>
            <person name="Mule G."/>
            <person name="Ngan C.Y."/>
            <person name="Orejas M."/>
            <person name="Orosz E."/>
            <person name="Ouedraogo J.P."/>
            <person name="Overkamp K.M."/>
            <person name="Park H.-S."/>
            <person name="Perrone G."/>
            <person name="Piumi F."/>
            <person name="Punt P.J."/>
            <person name="Ram A.F."/>
            <person name="Ramon A."/>
            <person name="Rauscher S."/>
            <person name="Record E."/>
            <person name="Riano-Pachon D.M."/>
            <person name="Robert V."/>
            <person name="Roehrig J."/>
            <person name="Ruller R."/>
            <person name="Salamov A."/>
            <person name="Salih N.S."/>
            <person name="Samson R.A."/>
            <person name="Sandor E."/>
            <person name="Sanguinetti M."/>
            <person name="Schuetze T."/>
            <person name="Sepcic K."/>
            <person name="Shelest E."/>
            <person name="Sherlock G."/>
            <person name="Sophianopoulou V."/>
            <person name="Squina F.M."/>
            <person name="Sun H."/>
            <person name="Susca A."/>
            <person name="Todd R.B."/>
            <person name="Tsang A."/>
            <person name="Unkles S.E."/>
            <person name="van de Wiele N."/>
            <person name="van Rossen-Uffink D."/>
            <person name="Oliveira J.V."/>
            <person name="Vesth T.C."/>
            <person name="Visser J."/>
            <person name="Yu J.-H."/>
            <person name="Zhou M."/>
            <person name="Andersen M.R."/>
            <person name="Archer D.B."/>
            <person name="Baker S.E."/>
            <person name="Benoit I."/>
            <person name="Brakhage A.A."/>
            <person name="Braus G.H."/>
            <person name="Fischer R."/>
            <person name="Frisvad J.C."/>
            <person name="Goldman G.H."/>
            <person name="Houbraken J."/>
            <person name="Oakley B."/>
            <person name="Pocsi I."/>
            <person name="Scazzocchio C."/>
            <person name="Seiboth B."/>
            <person name="vanKuyk P.A."/>
            <person name="Wortman J."/>
            <person name="Dyer P.S."/>
            <person name="Grigoriev I.V."/>
        </authorList>
    </citation>
    <scope>NUCLEOTIDE SEQUENCE [LARGE SCALE GENOMIC DNA]</scope>
    <source>
        <strain evidence="3">DTO 134E9</strain>
    </source>
</reference>
<evidence type="ECO:0000256" key="1">
    <source>
        <dbReference type="SAM" id="SignalP"/>
    </source>
</evidence>
<evidence type="ECO:0000313" key="2">
    <source>
        <dbReference type="EMBL" id="OJJ30120.1"/>
    </source>
</evidence>
<dbReference type="AlphaFoldDB" id="A0A1L9R5D4"/>
<dbReference type="OrthoDB" id="4983586at2759"/>